<evidence type="ECO:0000313" key="2">
    <source>
        <dbReference type="EMBL" id="KAF9801423.1"/>
    </source>
</evidence>
<accession>A0A8H7NT16</accession>
<dbReference type="Proteomes" id="UP000639403">
    <property type="component" value="Unassembled WGS sequence"/>
</dbReference>
<evidence type="ECO:0000313" key="3">
    <source>
        <dbReference type="Proteomes" id="UP000639403"/>
    </source>
</evidence>
<dbReference type="InterPro" id="IPR029058">
    <property type="entry name" value="AB_hydrolase_fold"/>
</dbReference>
<comment type="caution">
    <text evidence="2">The sequence shown here is derived from an EMBL/GenBank/DDBJ whole genome shotgun (WGS) entry which is preliminary data.</text>
</comment>
<sequence length="335" mass="37299">MPSIIVDDKGTVLNYIDSGVPHNPVSSTSYVTIFIVHGSVYTAPVFQKVMALAANYGLRIVGINRRDYPGSTPFSHSELAVLSGGSDDERADFVRARGLEIATFVDRFIENQGVPPISEDGKSGGIALLGWSLGSAFVLSTISCCDTWPTELQSRLKTHLRALILQSKAWSPQIDTTIQESDRDPLFTQWITSYFHHGDLSKRDPNLLTYVVPATFRAPSVFTMSDEQIAEIVYQPPASTSDMLFMIRFSEQLLASHRKACFYENLRQLVPRMKIWALTGDSTASFSLPAFWALQEEDEAVGGGRINFKIVKGVNHFMHWDEPELTIQTYLEALA</sequence>
<feature type="domain" description="AB hydrolase-1" evidence="1">
    <location>
        <begin position="33"/>
        <end position="327"/>
    </location>
</feature>
<organism evidence="2 3">
    <name type="scientific">Rhodonia placenta</name>
    <dbReference type="NCBI Taxonomy" id="104341"/>
    <lineage>
        <taxon>Eukaryota</taxon>
        <taxon>Fungi</taxon>
        <taxon>Dikarya</taxon>
        <taxon>Basidiomycota</taxon>
        <taxon>Agaricomycotina</taxon>
        <taxon>Agaricomycetes</taxon>
        <taxon>Polyporales</taxon>
        <taxon>Adustoporiaceae</taxon>
        <taxon>Rhodonia</taxon>
    </lineage>
</organism>
<evidence type="ECO:0000259" key="1">
    <source>
        <dbReference type="Pfam" id="PF12697"/>
    </source>
</evidence>
<name>A0A8H7NT16_9APHY</name>
<proteinExistence type="predicted"/>
<gene>
    <name evidence="2" type="ORF">IEO21_10112</name>
</gene>
<dbReference type="Gene3D" id="3.40.50.1820">
    <property type="entry name" value="alpha/beta hydrolase"/>
    <property type="match status" value="1"/>
</dbReference>
<dbReference type="Pfam" id="PF12697">
    <property type="entry name" value="Abhydrolase_6"/>
    <property type="match status" value="1"/>
</dbReference>
<reference evidence="2" key="2">
    <citation type="journal article" name="Front. Microbiol.">
        <title>Degradative Capacity of Two Strains of Rhodonia placenta: From Phenotype to Genotype.</title>
        <authorList>
            <person name="Kolle M."/>
            <person name="Horta M.A.C."/>
            <person name="Nowrousian M."/>
            <person name="Ohm R.A."/>
            <person name="Benz J.P."/>
            <person name="Pilgard A."/>
        </authorList>
    </citation>
    <scope>NUCLEOTIDE SEQUENCE</scope>
    <source>
        <strain evidence="2">FPRL280</strain>
    </source>
</reference>
<dbReference type="AlphaFoldDB" id="A0A8H7NT16"/>
<protein>
    <recommendedName>
        <fullName evidence="1">AB hydrolase-1 domain-containing protein</fullName>
    </recommendedName>
</protein>
<dbReference type="EMBL" id="JADOXO010000665">
    <property type="protein sequence ID" value="KAF9801423.1"/>
    <property type="molecule type" value="Genomic_DNA"/>
</dbReference>
<reference evidence="2" key="1">
    <citation type="submission" date="2020-11" db="EMBL/GenBank/DDBJ databases">
        <authorList>
            <person name="Koelle M."/>
            <person name="Horta M.A.C."/>
            <person name="Nowrousian M."/>
            <person name="Ohm R.A."/>
            <person name="Benz P."/>
            <person name="Pilgard A."/>
        </authorList>
    </citation>
    <scope>NUCLEOTIDE SEQUENCE</scope>
    <source>
        <strain evidence="2">FPRL280</strain>
    </source>
</reference>
<dbReference type="InterPro" id="IPR000073">
    <property type="entry name" value="AB_hydrolase_1"/>
</dbReference>
<dbReference type="SUPFAM" id="SSF53474">
    <property type="entry name" value="alpha/beta-Hydrolases"/>
    <property type="match status" value="1"/>
</dbReference>